<proteinExistence type="inferred from homology"/>
<keyword evidence="7" id="KW-0134">Cell wall</keyword>
<evidence type="ECO:0000256" key="11">
    <source>
        <dbReference type="ARBA" id="ARBA00023136"/>
    </source>
</evidence>
<evidence type="ECO:0000313" key="22">
    <source>
        <dbReference type="EMBL" id="KAF9444749.1"/>
    </source>
</evidence>
<keyword evidence="13" id="KW-0119">Carbohydrate metabolism</keyword>
<evidence type="ECO:0000256" key="19">
    <source>
        <dbReference type="RuleBase" id="RU004335"/>
    </source>
</evidence>
<dbReference type="OrthoDB" id="941679at2759"/>
<dbReference type="GO" id="GO:0005886">
    <property type="term" value="C:plasma membrane"/>
    <property type="evidence" value="ECO:0007669"/>
    <property type="project" value="UniProtKB-SubCell"/>
</dbReference>
<evidence type="ECO:0000256" key="9">
    <source>
        <dbReference type="ARBA" id="ARBA00022729"/>
    </source>
</evidence>
<evidence type="ECO:0000256" key="17">
    <source>
        <dbReference type="ARBA" id="ARBA00042373"/>
    </source>
</evidence>
<accession>A0A9P5X6T9</accession>
<keyword evidence="8" id="KW-0964">Secreted</keyword>
<evidence type="ECO:0000256" key="14">
    <source>
        <dbReference type="ARBA" id="ARBA00023316"/>
    </source>
</evidence>
<dbReference type="InterPro" id="IPR000490">
    <property type="entry name" value="Glyco_hydro_17"/>
</dbReference>
<keyword evidence="20" id="KW-0326">Glycosidase</keyword>
<dbReference type="GO" id="GO:0000272">
    <property type="term" value="P:polysaccharide catabolic process"/>
    <property type="evidence" value="ECO:0007669"/>
    <property type="project" value="UniProtKB-KW"/>
</dbReference>
<evidence type="ECO:0000256" key="18">
    <source>
        <dbReference type="ARBA" id="ARBA00043078"/>
    </source>
</evidence>
<evidence type="ECO:0000256" key="8">
    <source>
        <dbReference type="ARBA" id="ARBA00022525"/>
    </source>
</evidence>
<comment type="catalytic activity">
    <reaction evidence="1">
        <text>Hydrolysis of (1-&gt;3)-beta-D-glucosidic linkages in (1-&gt;3)-beta-D-glucans.</text>
        <dbReference type="EC" id="3.2.1.39"/>
    </reaction>
</comment>
<evidence type="ECO:0000256" key="12">
    <source>
        <dbReference type="ARBA" id="ARBA00023180"/>
    </source>
</evidence>
<evidence type="ECO:0000256" key="6">
    <source>
        <dbReference type="ARBA" id="ARBA00022475"/>
    </source>
</evidence>
<comment type="similarity">
    <text evidence="4 19">Belongs to the glycosyl hydrolase 17 family.</text>
</comment>
<evidence type="ECO:0000256" key="7">
    <source>
        <dbReference type="ARBA" id="ARBA00022512"/>
    </source>
</evidence>
<organism evidence="22 23">
    <name type="scientific">Macrolepiota fuliginosa MF-IS2</name>
    <dbReference type="NCBI Taxonomy" id="1400762"/>
    <lineage>
        <taxon>Eukaryota</taxon>
        <taxon>Fungi</taxon>
        <taxon>Dikarya</taxon>
        <taxon>Basidiomycota</taxon>
        <taxon>Agaricomycotina</taxon>
        <taxon>Agaricomycetes</taxon>
        <taxon>Agaricomycetidae</taxon>
        <taxon>Agaricales</taxon>
        <taxon>Agaricineae</taxon>
        <taxon>Agaricaceae</taxon>
        <taxon>Macrolepiota</taxon>
    </lineage>
</organism>
<keyword evidence="23" id="KW-1185">Reference proteome</keyword>
<dbReference type="Pfam" id="PF00332">
    <property type="entry name" value="Glyco_hydro_17"/>
    <property type="match status" value="1"/>
</dbReference>
<evidence type="ECO:0000256" key="4">
    <source>
        <dbReference type="ARBA" id="ARBA00008773"/>
    </source>
</evidence>
<comment type="function">
    <text evidence="16">Glucanases play a role in cell expansion during growth, in cell-cell fusion during mating, and in spore release during sporulation. This enzyme may be involved in beta-glucan degradation. Active on laminarin and lichenan.</text>
</comment>
<evidence type="ECO:0000256" key="2">
    <source>
        <dbReference type="ARBA" id="ARBA00004191"/>
    </source>
</evidence>
<comment type="caution">
    <text evidence="22">The sequence shown here is derived from an EMBL/GenBank/DDBJ whole genome shotgun (WGS) entry which is preliminary data.</text>
</comment>
<sequence>MKLSGYLVSSLVFLTGTLAANNFGGLTASNSAGGKGTYTCRTQAQWNDLAKSAKSAGFKSIRILGFDCNALNLASAAAASAGIQVLAGIYFDGTVASANAAIDNQVKQFQAAVKQFGANRYMGLTVGNENTDSPTNIMNKVSQVKKTLQGAGINTPVTTVHVWVNIRDNHVFCNGDFVGANAHAFYDPNTTADHAGDFMTNTVIPALRQACGQNKKIIITETGWPSRGGPNRAAVASLANERTALSKLNCAARNDRSITMFAFEYDDQTWKSNDNERSFGIFGKFNLNTDIFSAC</sequence>
<keyword evidence="9 21" id="KW-0732">Signal</keyword>
<keyword evidence="12" id="KW-0325">Glycoprotein</keyword>
<keyword evidence="15" id="KW-0624">Polysaccharide degradation</keyword>
<dbReference type="PANTHER" id="PTHR16631:SF17">
    <property type="entry name" value="GLUCAN ENDO-1,3-BETA-GLUCOSIDASE BTGC"/>
    <property type="match status" value="1"/>
</dbReference>
<evidence type="ECO:0000256" key="15">
    <source>
        <dbReference type="ARBA" id="ARBA00023326"/>
    </source>
</evidence>
<keyword evidence="14" id="KW-0961">Cell wall biogenesis/degradation</keyword>
<keyword evidence="10 20" id="KW-0378">Hydrolase</keyword>
<dbReference type="Gene3D" id="3.20.20.80">
    <property type="entry name" value="Glycosidases"/>
    <property type="match status" value="1"/>
</dbReference>
<dbReference type="PANTHER" id="PTHR16631">
    <property type="entry name" value="GLUCAN 1,3-BETA-GLUCOSIDASE"/>
    <property type="match status" value="1"/>
</dbReference>
<dbReference type="InterPro" id="IPR050732">
    <property type="entry name" value="Beta-glucan_modifiers"/>
</dbReference>
<evidence type="ECO:0000256" key="21">
    <source>
        <dbReference type="SAM" id="SignalP"/>
    </source>
</evidence>
<dbReference type="GO" id="GO:0009986">
    <property type="term" value="C:cell surface"/>
    <property type="evidence" value="ECO:0007669"/>
    <property type="project" value="TreeGrafter"/>
</dbReference>
<dbReference type="InterPro" id="IPR017853">
    <property type="entry name" value="GH"/>
</dbReference>
<name>A0A9P5X6T9_9AGAR</name>
<dbReference type="GO" id="GO:0042973">
    <property type="term" value="F:glucan endo-1,3-beta-D-glucosidase activity"/>
    <property type="evidence" value="ECO:0007669"/>
    <property type="project" value="UniProtKB-EC"/>
</dbReference>
<dbReference type="PROSITE" id="PS00587">
    <property type="entry name" value="GLYCOSYL_HYDROL_F17"/>
    <property type="match status" value="1"/>
</dbReference>
<dbReference type="GO" id="GO:0005576">
    <property type="term" value="C:extracellular region"/>
    <property type="evidence" value="ECO:0007669"/>
    <property type="project" value="TreeGrafter"/>
</dbReference>
<reference evidence="22" key="1">
    <citation type="submission" date="2020-11" db="EMBL/GenBank/DDBJ databases">
        <authorList>
            <consortium name="DOE Joint Genome Institute"/>
            <person name="Ahrendt S."/>
            <person name="Riley R."/>
            <person name="Andreopoulos W."/>
            <person name="Labutti K."/>
            <person name="Pangilinan J."/>
            <person name="Ruiz-Duenas F.J."/>
            <person name="Barrasa J.M."/>
            <person name="Sanchez-Garcia M."/>
            <person name="Camarero S."/>
            <person name="Miyauchi S."/>
            <person name="Serrano A."/>
            <person name="Linde D."/>
            <person name="Babiker R."/>
            <person name="Drula E."/>
            <person name="Ayuso-Fernandez I."/>
            <person name="Pacheco R."/>
            <person name="Padilla G."/>
            <person name="Ferreira P."/>
            <person name="Barriuso J."/>
            <person name="Kellner H."/>
            <person name="Castanera R."/>
            <person name="Alfaro M."/>
            <person name="Ramirez L."/>
            <person name="Pisabarro A.G."/>
            <person name="Kuo A."/>
            <person name="Tritt A."/>
            <person name="Lipzen A."/>
            <person name="He G."/>
            <person name="Yan M."/>
            <person name="Ng V."/>
            <person name="Cullen D."/>
            <person name="Martin F."/>
            <person name="Rosso M.-N."/>
            <person name="Henrissat B."/>
            <person name="Hibbett D."/>
            <person name="Martinez A.T."/>
            <person name="Grigoriev I.V."/>
        </authorList>
    </citation>
    <scope>NUCLEOTIDE SEQUENCE</scope>
    <source>
        <strain evidence="22">MF-IS2</strain>
    </source>
</reference>
<feature type="signal peptide" evidence="21">
    <location>
        <begin position="1"/>
        <end position="19"/>
    </location>
</feature>
<dbReference type="AlphaFoldDB" id="A0A9P5X6T9"/>
<dbReference type="GO" id="GO:0009277">
    <property type="term" value="C:fungal-type cell wall"/>
    <property type="evidence" value="ECO:0007669"/>
    <property type="project" value="TreeGrafter"/>
</dbReference>
<dbReference type="GO" id="GO:0071555">
    <property type="term" value="P:cell wall organization"/>
    <property type="evidence" value="ECO:0007669"/>
    <property type="project" value="UniProtKB-KW"/>
</dbReference>
<feature type="chain" id="PRO_5040271961" description="glucan endo-1,3-beta-D-glucosidase" evidence="21">
    <location>
        <begin position="20"/>
        <end position="295"/>
    </location>
</feature>
<evidence type="ECO:0000256" key="3">
    <source>
        <dbReference type="ARBA" id="ARBA00004401"/>
    </source>
</evidence>
<dbReference type="EMBL" id="MU151350">
    <property type="protein sequence ID" value="KAF9444749.1"/>
    <property type="molecule type" value="Genomic_DNA"/>
</dbReference>
<gene>
    <name evidence="22" type="ORF">P691DRAFT_736026</name>
</gene>
<evidence type="ECO:0000256" key="10">
    <source>
        <dbReference type="ARBA" id="ARBA00022801"/>
    </source>
</evidence>
<evidence type="ECO:0000256" key="1">
    <source>
        <dbReference type="ARBA" id="ARBA00000382"/>
    </source>
</evidence>
<dbReference type="SUPFAM" id="SSF51445">
    <property type="entry name" value="(Trans)glycosidases"/>
    <property type="match status" value="1"/>
</dbReference>
<evidence type="ECO:0000256" key="13">
    <source>
        <dbReference type="ARBA" id="ARBA00023277"/>
    </source>
</evidence>
<dbReference type="EC" id="3.2.1.39" evidence="5"/>
<protein>
    <recommendedName>
        <fullName evidence="5">glucan endo-1,3-beta-D-glucosidase</fullName>
        <ecNumber evidence="5">3.2.1.39</ecNumber>
    </recommendedName>
    <alternativeName>
        <fullName evidence="18">Endo-1,3-beta-glucanase btgC</fullName>
    </alternativeName>
    <alternativeName>
        <fullName evidence="17">Laminarinase btgC</fullName>
    </alternativeName>
</protein>
<evidence type="ECO:0000313" key="23">
    <source>
        <dbReference type="Proteomes" id="UP000807342"/>
    </source>
</evidence>
<evidence type="ECO:0000256" key="16">
    <source>
        <dbReference type="ARBA" id="ARBA00037649"/>
    </source>
</evidence>
<evidence type="ECO:0000256" key="20">
    <source>
        <dbReference type="RuleBase" id="RU004336"/>
    </source>
</evidence>
<dbReference type="Proteomes" id="UP000807342">
    <property type="component" value="Unassembled WGS sequence"/>
</dbReference>
<comment type="subcellular location">
    <subcellularLocation>
        <location evidence="3">Cell membrane</location>
        <topology evidence="3">Single-pass type II membrane protein</topology>
    </subcellularLocation>
    <subcellularLocation>
        <location evidence="2">Secreted</location>
        <location evidence="2">Cell wall</location>
    </subcellularLocation>
</comment>
<keyword evidence="11" id="KW-0472">Membrane</keyword>
<evidence type="ECO:0000256" key="5">
    <source>
        <dbReference type="ARBA" id="ARBA00012780"/>
    </source>
</evidence>
<keyword evidence="6" id="KW-1003">Cell membrane</keyword>